<name>A0A077JBM1_ACYSU</name>
<dbReference type="EMBL" id="AB902923">
    <property type="protein sequence ID" value="BAP16679.1"/>
    <property type="molecule type" value="mRNA"/>
</dbReference>
<dbReference type="SUPFAM" id="SSF53335">
    <property type="entry name" value="S-adenosyl-L-methionine-dependent methyltransferases"/>
    <property type="match status" value="1"/>
</dbReference>
<accession>A0A077JBM1</accession>
<dbReference type="SUPFAM" id="SSF46785">
    <property type="entry name" value="Winged helix' DNA-binding domain"/>
    <property type="match status" value="1"/>
</dbReference>
<dbReference type="InterPro" id="IPR016461">
    <property type="entry name" value="COMT-like"/>
</dbReference>
<evidence type="ECO:0000256" key="3">
    <source>
        <dbReference type="ARBA" id="ARBA00022691"/>
    </source>
</evidence>
<keyword evidence="2 7" id="KW-0808">Transferase</keyword>
<sequence length="353" mass="39808">MEAKATESGTLEQREKMMAFFKVMDLADGHMRTSALTAATKLDVASAFQPGQRCTIEELAKKTNCNQQYLYRLLRALTSIGFFKEVETGVFEHTPMSEALMSSHMRDIVMMSGLRSMVEPFYDLSETVKNGKINEAKVFEGHPTYWDSLRTRPEEEAIFSRAMTSFTVTCAPQLVQMADYNQFETVCDLGGSQGILLSEILKQSPKVKVGLNFDLPSVINQNKNNQALIKTRDPRFQEVEGSFFTKVPEADCYTLKNILHDWDNKAVIEILKTVSKSMKPTSKVYVYDFLMAEKSTPENSFISWLDIKMMALLNGLERSLDDWKTVSNGCGLKVEKVIPSPMPHAPTLVIFGK</sequence>
<evidence type="ECO:0000259" key="5">
    <source>
        <dbReference type="Pfam" id="PF00891"/>
    </source>
</evidence>
<keyword evidence="3" id="KW-0949">S-adenosyl-L-methionine</keyword>
<dbReference type="PROSITE" id="PS51683">
    <property type="entry name" value="SAM_OMT_II"/>
    <property type="match status" value="1"/>
</dbReference>
<evidence type="ECO:0000256" key="1">
    <source>
        <dbReference type="ARBA" id="ARBA00022603"/>
    </source>
</evidence>
<dbReference type="InterPro" id="IPR029063">
    <property type="entry name" value="SAM-dependent_MTases_sf"/>
</dbReference>
<proteinExistence type="evidence at transcript level"/>
<dbReference type="InterPro" id="IPR001077">
    <property type="entry name" value="COMT_C"/>
</dbReference>
<dbReference type="Gene3D" id="1.10.10.10">
    <property type="entry name" value="Winged helix-like DNA-binding domain superfamily/Winged helix DNA-binding domain"/>
    <property type="match status" value="1"/>
</dbReference>
<dbReference type="PANTHER" id="PTHR43712">
    <property type="entry name" value="PUTATIVE (AFU_ORTHOLOGUE AFUA_4G14580)-RELATED"/>
    <property type="match status" value="1"/>
</dbReference>
<protein>
    <submittedName>
        <fullName evidence="7">O-methyltransferase DmtA</fullName>
    </submittedName>
</protein>
<dbReference type="Gene3D" id="3.40.50.150">
    <property type="entry name" value="Vaccinia Virus protein VP39"/>
    <property type="match status" value="1"/>
</dbReference>
<feature type="active site" description="Proton acceptor" evidence="4">
    <location>
        <position position="260"/>
    </location>
</feature>
<dbReference type="GO" id="GO:0032259">
    <property type="term" value="P:methylation"/>
    <property type="evidence" value="ECO:0007669"/>
    <property type="project" value="UniProtKB-KW"/>
</dbReference>
<organism evidence="7">
    <name type="scientific">Acytostelium subglobosum</name>
    <name type="common">Slime mold</name>
    <dbReference type="NCBI Taxonomy" id="361139"/>
    <lineage>
        <taxon>Eukaryota</taxon>
        <taxon>Amoebozoa</taxon>
        <taxon>Evosea</taxon>
        <taxon>Eumycetozoa</taxon>
        <taxon>Dictyostelia</taxon>
        <taxon>Acytosteliales</taxon>
        <taxon>Acytosteliaceae</taxon>
        <taxon>Acytostelium</taxon>
    </lineage>
</organism>
<evidence type="ECO:0000313" key="7">
    <source>
        <dbReference type="EMBL" id="BAP16679.1"/>
    </source>
</evidence>
<dbReference type="PANTHER" id="PTHR43712:SF2">
    <property type="entry name" value="O-METHYLTRANSFERASE CICE"/>
    <property type="match status" value="1"/>
</dbReference>
<dbReference type="InterPro" id="IPR036390">
    <property type="entry name" value="WH_DNA-bd_sf"/>
</dbReference>
<dbReference type="GO" id="GO:0008171">
    <property type="term" value="F:O-methyltransferase activity"/>
    <property type="evidence" value="ECO:0007669"/>
    <property type="project" value="InterPro"/>
</dbReference>
<evidence type="ECO:0000256" key="4">
    <source>
        <dbReference type="PIRSR" id="PIRSR005739-1"/>
    </source>
</evidence>
<dbReference type="AlphaFoldDB" id="A0A077JBM1"/>
<dbReference type="GO" id="GO:0046983">
    <property type="term" value="F:protein dimerization activity"/>
    <property type="evidence" value="ECO:0007669"/>
    <property type="project" value="InterPro"/>
</dbReference>
<dbReference type="InterPro" id="IPR036388">
    <property type="entry name" value="WH-like_DNA-bd_sf"/>
</dbReference>
<dbReference type="InterPro" id="IPR012967">
    <property type="entry name" value="COMT_dimerisation"/>
</dbReference>
<dbReference type="Pfam" id="PF08100">
    <property type="entry name" value="Dimerisation"/>
    <property type="match status" value="1"/>
</dbReference>
<evidence type="ECO:0000256" key="2">
    <source>
        <dbReference type="ARBA" id="ARBA00022679"/>
    </source>
</evidence>
<reference evidence="7" key="1">
    <citation type="submission" date="2014-01" db="EMBL/GenBank/DDBJ databases">
        <title>Defects in the synthetic pathway prevent DIF-1 mediated stalk lineage specification cascade in the non-cell differentiating social amoeba Acytostelium subglobosum.</title>
        <authorList>
            <person name="Mohri K."/>
            <person name="Hata T."/>
            <person name="Kikuchi H."/>
            <person name="Urushihara H."/>
        </authorList>
    </citation>
    <scope>NUCLEOTIDE SEQUENCE</scope>
</reference>
<dbReference type="Pfam" id="PF00891">
    <property type="entry name" value="Methyltransf_2"/>
    <property type="match status" value="1"/>
</dbReference>
<keyword evidence="1 7" id="KW-0489">Methyltransferase</keyword>
<feature type="domain" description="O-methyltransferase dimerisation" evidence="6">
    <location>
        <begin position="24"/>
        <end position="103"/>
    </location>
</feature>
<feature type="domain" description="O-methyltransferase C-terminal" evidence="5">
    <location>
        <begin position="121"/>
        <end position="331"/>
    </location>
</feature>
<evidence type="ECO:0000259" key="6">
    <source>
        <dbReference type="Pfam" id="PF08100"/>
    </source>
</evidence>
<gene>
    <name evidence="7" type="primary">dmtA</name>
</gene>
<dbReference type="PIRSF" id="PIRSF005739">
    <property type="entry name" value="O-mtase"/>
    <property type="match status" value="1"/>
</dbReference>